<feature type="region of interest" description="Disordered" evidence="1">
    <location>
        <begin position="79"/>
        <end position="125"/>
    </location>
</feature>
<feature type="compositionally biased region" description="Polar residues" evidence="1">
    <location>
        <begin position="88"/>
        <end position="105"/>
    </location>
</feature>
<evidence type="ECO:0000256" key="1">
    <source>
        <dbReference type="SAM" id="MobiDB-lite"/>
    </source>
</evidence>
<sequence length="155" mass="17845">MSINPRLLVHPESLSEKDLISLINKSRCKELPNNRIYTKTELIKIYKKTVLPLPQRQYNVAKYLGKKLHELRVTRKIPTATGKELDLKSSNLEDLSNSANNNRLNQPKDDDDAVPNVNGLSNSCTDNTQFENGFKRKIDDVQNETKKKIQKIMWP</sequence>
<evidence type="ECO:0008006" key="4">
    <source>
        <dbReference type="Google" id="ProtNLM"/>
    </source>
</evidence>
<proteinExistence type="predicted"/>
<dbReference type="InterPro" id="IPR024887">
    <property type="entry name" value="Ashwin"/>
</dbReference>
<dbReference type="AlphaFoldDB" id="A0ABD2W9B3"/>
<comment type="caution">
    <text evidence="2">The sequence shown here is derived from an EMBL/GenBank/DDBJ whole genome shotgun (WGS) entry which is preliminary data.</text>
</comment>
<keyword evidence="3" id="KW-1185">Reference proteome</keyword>
<reference evidence="2 3" key="1">
    <citation type="journal article" date="2024" name="bioRxiv">
        <title>A reference genome for Trichogramma kaykai: A tiny desert-dwelling parasitoid wasp with competing sex-ratio distorters.</title>
        <authorList>
            <person name="Culotta J."/>
            <person name="Lindsey A.R."/>
        </authorList>
    </citation>
    <scope>NUCLEOTIDE SEQUENCE [LARGE SCALE GENOMIC DNA]</scope>
    <source>
        <strain evidence="2 3">KSX58</strain>
    </source>
</reference>
<dbReference type="Proteomes" id="UP001627154">
    <property type="component" value="Unassembled WGS sequence"/>
</dbReference>
<gene>
    <name evidence="2" type="ORF">TKK_015655</name>
</gene>
<evidence type="ECO:0000313" key="2">
    <source>
        <dbReference type="EMBL" id="KAL3389431.1"/>
    </source>
</evidence>
<dbReference type="EMBL" id="JBJJXI010000123">
    <property type="protein sequence ID" value="KAL3389431.1"/>
    <property type="molecule type" value="Genomic_DNA"/>
</dbReference>
<evidence type="ECO:0000313" key="3">
    <source>
        <dbReference type="Proteomes" id="UP001627154"/>
    </source>
</evidence>
<protein>
    <recommendedName>
        <fullName evidence="4">Ashwin</fullName>
    </recommendedName>
</protein>
<accession>A0ABD2W9B3</accession>
<name>A0ABD2W9B3_9HYME</name>
<organism evidence="2 3">
    <name type="scientific">Trichogramma kaykai</name>
    <dbReference type="NCBI Taxonomy" id="54128"/>
    <lineage>
        <taxon>Eukaryota</taxon>
        <taxon>Metazoa</taxon>
        <taxon>Ecdysozoa</taxon>
        <taxon>Arthropoda</taxon>
        <taxon>Hexapoda</taxon>
        <taxon>Insecta</taxon>
        <taxon>Pterygota</taxon>
        <taxon>Neoptera</taxon>
        <taxon>Endopterygota</taxon>
        <taxon>Hymenoptera</taxon>
        <taxon>Apocrita</taxon>
        <taxon>Proctotrupomorpha</taxon>
        <taxon>Chalcidoidea</taxon>
        <taxon>Trichogrammatidae</taxon>
        <taxon>Trichogramma</taxon>
    </lineage>
</organism>
<dbReference type="Pfam" id="PF15323">
    <property type="entry name" value="Ashwin"/>
    <property type="match status" value="1"/>
</dbReference>